<protein>
    <submittedName>
        <fullName evidence="1">Uncharacterized protein</fullName>
    </submittedName>
</protein>
<evidence type="ECO:0000313" key="1">
    <source>
        <dbReference type="EMBL" id="OSX71122.1"/>
    </source>
</evidence>
<dbReference type="EMBL" id="KV919168">
    <property type="protein sequence ID" value="OSX71122.1"/>
    <property type="molecule type" value="Genomic_DNA"/>
</dbReference>
<dbReference type="AlphaFoldDB" id="A0A1X6NRC0"/>
<keyword evidence="2" id="KW-1185">Reference proteome</keyword>
<reference evidence="1 2" key="1">
    <citation type="submission" date="2017-03" db="EMBL/GenBank/DDBJ databases">
        <title>WGS assembly of Porphyra umbilicalis.</title>
        <authorList>
            <person name="Brawley S.H."/>
            <person name="Blouin N.A."/>
            <person name="Ficko-Blean E."/>
            <person name="Wheeler G.L."/>
            <person name="Lohr M."/>
            <person name="Goodson H.V."/>
            <person name="Jenkins J.W."/>
            <person name="Blaby-Haas C.E."/>
            <person name="Helliwell K.E."/>
            <person name="Chan C."/>
            <person name="Marriage T."/>
            <person name="Bhattacharya D."/>
            <person name="Klein A.S."/>
            <person name="Badis Y."/>
            <person name="Brodie J."/>
            <person name="Cao Y."/>
            <person name="Collen J."/>
            <person name="Dittami S.M."/>
            <person name="Gachon C.M."/>
            <person name="Green B.R."/>
            <person name="Karpowicz S."/>
            <person name="Kim J.W."/>
            <person name="Kudahl U."/>
            <person name="Lin S."/>
            <person name="Michel G."/>
            <person name="Mittag M."/>
            <person name="Olson B.J."/>
            <person name="Pangilinan J."/>
            <person name="Peng Y."/>
            <person name="Qiu H."/>
            <person name="Shu S."/>
            <person name="Singer J.T."/>
            <person name="Smith A.G."/>
            <person name="Sprecher B.N."/>
            <person name="Wagner V."/>
            <person name="Wang W."/>
            <person name="Wang Z.-Y."/>
            <person name="Yan J."/>
            <person name="Yarish C."/>
            <person name="Zoeuner-Riek S."/>
            <person name="Zhuang Y."/>
            <person name="Zou Y."/>
            <person name="Lindquist E.A."/>
            <person name="Grimwood J."/>
            <person name="Barry K."/>
            <person name="Rokhsar D.S."/>
            <person name="Schmutz J."/>
            <person name="Stiller J.W."/>
            <person name="Grossman A.R."/>
            <person name="Prochnik S.E."/>
        </authorList>
    </citation>
    <scope>NUCLEOTIDE SEQUENCE [LARGE SCALE GENOMIC DNA]</scope>
    <source>
        <strain evidence="1">4086291</strain>
    </source>
</reference>
<sequence>MDVSDLVTLTADTSKSEELIGVTNSARASAVRGWLRAEDDAAAADQTVDMILASMDRDE</sequence>
<proteinExistence type="predicted"/>
<accession>A0A1X6NRC0</accession>
<dbReference type="Proteomes" id="UP000218209">
    <property type="component" value="Unassembled WGS sequence"/>
</dbReference>
<gene>
    <name evidence="1" type="ORF">BU14_0591s0002</name>
</gene>
<organism evidence="1 2">
    <name type="scientific">Porphyra umbilicalis</name>
    <name type="common">Purple laver</name>
    <name type="synonym">Red alga</name>
    <dbReference type="NCBI Taxonomy" id="2786"/>
    <lineage>
        <taxon>Eukaryota</taxon>
        <taxon>Rhodophyta</taxon>
        <taxon>Bangiophyceae</taxon>
        <taxon>Bangiales</taxon>
        <taxon>Bangiaceae</taxon>
        <taxon>Porphyra</taxon>
    </lineage>
</organism>
<name>A0A1X6NRC0_PORUM</name>
<evidence type="ECO:0000313" key="2">
    <source>
        <dbReference type="Proteomes" id="UP000218209"/>
    </source>
</evidence>